<sequence>MLSRFSAAVRLARPAFTPALRSFASTPISKAEEAESPAPPAPKKAARGISSLKEGTKMEGLSVLKDKEDPVAMADDKYPDWLWKLLDDPAAAKAKEGVKEGEFDFHAERKRLRTQNRTNIRAANFLKTT</sequence>
<evidence type="ECO:0000256" key="2">
    <source>
        <dbReference type="ARBA" id="ARBA00022946"/>
    </source>
</evidence>
<evidence type="ECO:0000313" key="9">
    <source>
        <dbReference type="EMBL" id="EJT45286.1"/>
    </source>
</evidence>
<dbReference type="PANTHER" id="PTHR28595">
    <property type="entry name" value="39S RIBOSOMAL PROTEIN L54, MITOCHONDRIAL"/>
    <property type="match status" value="1"/>
</dbReference>
<evidence type="ECO:0000256" key="1">
    <source>
        <dbReference type="ARBA" id="ARBA00004173"/>
    </source>
</evidence>
<feature type="region of interest" description="Disordered" evidence="8">
    <location>
        <begin position="26"/>
        <end position="52"/>
    </location>
</feature>
<dbReference type="EMBL" id="ALBS01000330">
    <property type="protein sequence ID" value="EJT45286.1"/>
    <property type="molecule type" value="Genomic_DNA"/>
</dbReference>
<dbReference type="VEuPathDB" id="FungiDB:A1Q1_06355"/>
<dbReference type="GeneID" id="25989867"/>
<dbReference type="GO" id="GO:0005762">
    <property type="term" value="C:mitochondrial large ribosomal subunit"/>
    <property type="evidence" value="ECO:0007669"/>
    <property type="project" value="TreeGrafter"/>
</dbReference>
<comment type="similarity">
    <text evidence="6">Belongs to the mitochondrion-specific ribosomal protein mL54 family.</text>
</comment>
<evidence type="ECO:0000256" key="5">
    <source>
        <dbReference type="ARBA" id="ARBA00023274"/>
    </source>
</evidence>
<keyword evidence="2" id="KW-0809">Transit peptide</keyword>
<dbReference type="AlphaFoldDB" id="J5SEP6"/>
<evidence type="ECO:0000313" key="10">
    <source>
        <dbReference type="Proteomes" id="UP000002748"/>
    </source>
</evidence>
<accession>J5SEP6</accession>
<keyword evidence="4" id="KW-0496">Mitochondrion</keyword>
<gene>
    <name evidence="9" type="ORF">A1Q1_06355</name>
</gene>
<dbReference type="InterPro" id="IPR013870">
    <property type="entry name" value="Ribosomal_mL54"/>
</dbReference>
<protein>
    <recommendedName>
        <fullName evidence="7">Large ribosomal subunit protein mL54</fullName>
    </recommendedName>
</protein>
<dbReference type="Proteomes" id="UP000002748">
    <property type="component" value="Unassembled WGS sequence"/>
</dbReference>
<evidence type="ECO:0000256" key="8">
    <source>
        <dbReference type="SAM" id="MobiDB-lite"/>
    </source>
</evidence>
<dbReference type="GO" id="GO:0003735">
    <property type="term" value="F:structural constituent of ribosome"/>
    <property type="evidence" value="ECO:0007669"/>
    <property type="project" value="TreeGrafter"/>
</dbReference>
<proteinExistence type="inferred from homology"/>
<evidence type="ECO:0000256" key="3">
    <source>
        <dbReference type="ARBA" id="ARBA00022980"/>
    </source>
</evidence>
<evidence type="ECO:0000256" key="7">
    <source>
        <dbReference type="ARBA" id="ARBA00035179"/>
    </source>
</evidence>
<comment type="subcellular location">
    <subcellularLocation>
        <location evidence="1">Mitochondrion</location>
    </subcellularLocation>
</comment>
<dbReference type="Pfam" id="PF08561">
    <property type="entry name" value="Ribosomal_L37"/>
    <property type="match status" value="1"/>
</dbReference>
<dbReference type="RefSeq" id="XP_014176944.1">
    <property type="nucleotide sequence ID" value="XM_014321469.1"/>
</dbReference>
<comment type="caution">
    <text evidence="9">The sequence shown here is derived from an EMBL/GenBank/DDBJ whole genome shotgun (WGS) entry which is preliminary data.</text>
</comment>
<reference evidence="9 10" key="1">
    <citation type="journal article" date="2012" name="Eukaryot. Cell">
        <title>Draft genome sequence of CBS 2479, the standard type strain of Trichosporon asahii.</title>
        <authorList>
            <person name="Yang R.Y."/>
            <person name="Li H.T."/>
            <person name="Zhu H."/>
            <person name="Zhou G.P."/>
            <person name="Wang M."/>
            <person name="Wang L."/>
        </authorList>
    </citation>
    <scope>NUCLEOTIDE SEQUENCE [LARGE SCALE GENOMIC DNA]</scope>
    <source>
        <strain evidence="10">ATCC 90039 / CBS 2479 / JCM 2466 / KCTC 7840 / NCYC 2677 / UAMH 7654</strain>
    </source>
</reference>
<dbReference type="KEGG" id="tasa:A1Q1_06355"/>
<dbReference type="PANTHER" id="PTHR28595:SF1">
    <property type="entry name" value="LARGE RIBOSOMAL SUBUNIT PROTEIN ML54"/>
    <property type="match status" value="1"/>
</dbReference>
<name>J5SEP6_TRIAS</name>
<evidence type="ECO:0000256" key="6">
    <source>
        <dbReference type="ARBA" id="ARBA00033752"/>
    </source>
</evidence>
<dbReference type="HOGENOM" id="CLU_144297_1_0_1"/>
<evidence type="ECO:0000256" key="4">
    <source>
        <dbReference type="ARBA" id="ARBA00023128"/>
    </source>
</evidence>
<organism evidence="9 10">
    <name type="scientific">Trichosporon asahii var. asahii (strain ATCC 90039 / CBS 2479 / JCM 2466 / KCTC 7840 / NBRC 103889/ NCYC 2677 / UAMH 7654)</name>
    <name type="common">Yeast</name>
    <dbReference type="NCBI Taxonomy" id="1186058"/>
    <lineage>
        <taxon>Eukaryota</taxon>
        <taxon>Fungi</taxon>
        <taxon>Dikarya</taxon>
        <taxon>Basidiomycota</taxon>
        <taxon>Agaricomycotina</taxon>
        <taxon>Tremellomycetes</taxon>
        <taxon>Trichosporonales</taxon>
        <taxon>Trichosporonaceae</taxon>
        <taxon>Trichosporon</taxon>
    </lineage>
</organism>
<keyword evidence="5" id="KW-0687">Ribonucleoprotein</keyword>
<keyword evidence="3 9" id="KW-0689">Ribosomal protein</keyword>